<proteinExistence type="inferred from homology"/>
<dbReference type="RefSeq" id="WP_246037498.1">
    <property type="nucleotide sequence ID" value="NZ_RJKM01000001.1"/>
</dbReference>
<dbReference type="EMBL" id="RJKM01000001">
    <property type="protein sequence ID" value="ROP36139.1"/>
    <property type="molecule type" value="Genomic_DNA"/>
</dbReference>
<feature type="transmembrane region" description="Helical" evidence="6">
    <location>
        <begin position="112"/>
        <end position="140"/>
    </location>
</feature>
<evidence type="ECO:0000256" key="5">
    <source>
        <dbReference type="ARBA" id="ARBA00023251"/>
    </source>
</evidence>
<keyword evidence="9" id="KW-1185">Reference proteome</keyword>
<evidence type="ECO:0000256" key="3">
    <source>
        <dbReference type="ARBA" id="ARBA00022989"/>
    </source>
</evidence>
<accession>A0A3N1H0Z6</accession>
<dbReference type="PROSITE" id="PS51012">
    <property type="entry name" value="ABC_TM2"/>
    <property type="match status" value="1"/>
</dbReference>
<sequence length="271" mass="28376">MNALVDVKPGLGATLVEVLAVTGRRLRHLRRAPGRFIGVTLNPLVSMLVLGYLFQQSISIPGGGSYQEYLFAGAAIQVGLAGVGPTAIAVATDLKGGLIDRFRSLPISRSSVLIGHTIADLVVAVLGLAVVTGVGLVLGWRPHTDLLSTLAAFGVLVVFCYVVTWVGVLLGMSSKSLETIDSIAPLVVVVFPFLSNAFLSEQNLPAWLAPVAAWNPISAVATACRQLWGNPVTTGGGFPTDHPEVVVVVTLGLLFLLTSVVSLRRYASTAN</sequence>
<evidence type="ECO:0000259" key="7">
    <source>
        <dbReference type="PROSITE" id="PS51012"/>
    </source>
</evidence>
<dbReference type="GO" id="GO:0046677">
    <property type="term" value="P:response to antibiotic"/>
    <property type="evidence" value="ECO:0007669"/>
    <property type="project" value="UniProtKB-KW"/>
</dbReference>
<evidence type="ECO:0000256" key="4">
    <source>
        <dbReference type="ARBA" id="ARBA00023136"/>
    </source>
</evidence>
<evidence type="ECO:0000256" key="1">
    <source>
        <dbReference type="ARBA" id="ARBA00004141"/>
    </source>
</evidence>
<dbReference type="InterPro" id="IPR013525">
    <property type="entry name" value="ABC2_TM"/>
</dbReference>
<keyword evidence="6" id="KW-1003">Cell membrane</keyword>
<dbReference type="GO" id="GO:0140359">
    <property type="term" value="F:ABC-type transporter activity"/>
    <property type="evidence" value="ECO:0007669"/>
    <property type="project" value="InterPro"/>
</dbReference>
<feature type="transmembrane region" description="Helical" evidence="6">
    <location>
        <begin position="69"/>
        <end position="91"/>
    </location>
</feature>
<dbReference type="InterPro" id="IPR000412">
    <property type="entry name" value="ABC_2_transport"/>
</dbReference>
<evidence type="ECO:0000256" key="6">
    <source>
        <dbReference type="RuleBase" id="RU361157"/>
    </source>
</evidence>
<evidence type="ECO:0000313" key="9">
    <source>
        <dbReference type="Proteomes" id="UP000268727"/>
    </source>
</evidence>
<dbReference type="GO" id="GO:0043190">
    <property type="term" value="C:ATP-binding cassette (ABC) transporter complex"/>
    <property type="evidence" value="ECO:0007669"/>
    <property type="project" value="InterPro"/>
</dbReference>
<name>A0A3N1H0Z6_9PSEU</name>
<feature type="transmembrane region" description="Helical" evidence="6">
    <location>
        <begin position="245"/>
        <end position="263"/>
    </location>
</feature>
<dbReference type="PANTHER" id="PTHR43229:SF2">
    <property type="entry name" value="NODULATION PROTEIN J"/>
    <property type="match status" value="1"/>
</dbReference>
<keyword evidence="4 6" id="KW-0472">Membrane</keyword>
<dbReference type="InterPro" id="IPR051784">
    <property type="entry name" value="Nod_factor_ABC_transporter"/>
</dbReference>
<feature type="domain" description="ABC transmembrane type-2" evidence="7">
    <location>
        <begin position="34"/>
        <end position="266"/>
    </location>
</feature>
<feature type="transmembrane region" description="Helical" evidence="6">
    <location>
        <begin position="146"/>
        <end position="170"/>
    </location>
</feature>
<dbReference type="AlphaFoldDB" id="A0A3N1H0Z6"/>
<protein>
    <recommendedName>
        <fullName evidence="6">Transport permease protein</fullName>
    </recommendedName>
</protein>
<comment type="caution">
    <text evidence="8">The sequence shown here is derived from an EMBL/GenBank/DDBJ whole genome shotgun (WGS) entry which is preliminary data.</text>
</comment>
<evidence type="ECO:0000256" key="2">
    <source>
        <dbReference type="ARBA" id="ARBA00022692"/>
    </source>
</evidence>
<keyword evidence="2 6" id="KW-0812">Transmembrane</keyword>
<organism evidence="8 9">
    <name type="scientific">Saccharothrix texasensis</name>
    <dbReference type="NCBI Taxonomy" id="103734"/>
    <lineage>
        <taxon>Bacteria</taxon>
        <taxon>Bacillati</taxon>
        <taxon>Actinomycetota</taxon>
        <taxon>Actinomycetes</taxon>
        <taxon>Pseudonocardiales</taxon>
        <taxon>Pseudonocardiaceae</taxon>
        <taxon>Saccharothrix</taxon>
    </lineage>
</organism>
<dbReference type="PANTHER" id="PTHR43229">
    <property type="entry name" value="NODULATION PROTEIN J"/>
    <property type="match status" value="1"/>
</dbReference>
<keyword evidence="5" id="KW-0046">Antibiotic resistance</keyword>
<evidence type="ECO:0000313" key="8">
    <source>
        <dbReference type="EMBL" id="ROP36139.1"/>
    </source>
</evidence>
<dbReference type="Pfam" id="PF01061">
    <property type="entry name" value="ABC2_membrane"/>
    <property type="match status" value="1"/>
</dbReference>
<keyword evidence="3 6" id="KW-1133">Transmembrane helix</keyword>
<gene>
    <name evidence="8" type="ORF">EDD40_1401</name>
</gene>
<reference evidence="8 9" key="1">
    <citation type="submission" date="2018-11" db="EMBL/GenBank/DDBJ databases">
        <title>Sequencing the genomes of 1000 actinobacteria strains.</title>
        <authorList>
            <person name="Klenk H.-P."/>
        </authorList>
    </citation>
    <scope>NUCLEOTIDE SEQUENCE [LARGE SCALE GENOMIC DNA]</scope>
    <source>
        <strain evidence="8 9">DSM 44231</strain>
    </source>
</reference>
<dbReference type="PIRSF" id="PIRSF006648">
    <property type="entry name" value="DrrB"/>
    <property type="match status" value="1"/>
</dbReference>
<dbReference type="Proteomes" id="UP000268727">
    <property type="component" value="Unassembled WGS sequence"/>
</dbReference>
<feature type="transmembrane region" description="Helical" evidence="6">
    <location>
        <begin position="34"/>
        <end position="54"/>
    </location>
</feature>
<feature type="transmembrane region" description="Helical" evidence="6">
    <location>
        <begin position="182"/>
        <end position="199"/>
    </location>
</feature>
<comment type="similarity">
    <text evidence="6">Belongs to the ABC-2 integral membrane protein family.</text>
</comment>
<dbReference type="InterPro" id="IPR047817">
    <property type="entry name" value="ABC2_TM_bact-type"/>
</dbReference>
<keyword evidence="6" id="KW-0813">Transport</keyword>
<comment type="subcellular location">
    <subcellularLocation>
        <location evidence="6">Cell membrane</location>
        <topology evidence="6">Multi-pass membrane protein</topology>
    </subcellularLocation>
    <subcellularLocation>
        <location evidence="1">Membrane</location>
        <topology evidence="1">Multi-pass membrane protein</topology>
    </subcellularLocation>
</comment>